<dbReference type="AlphaFoldDB" id="A0A212F0A2"/>
<proteinExistence type="predicted"/>
<reference evidence="2 3" key="1">
    <citation type="journal article" date="2011" name="Cell">
        <title>The monarch butterfly genome yields insights into long-distance migration.</title>
        <authorList>
            <person name="Zhan S."/>
            <person name="Merlin C."/>
            <person name="Boore J.L."/>
            <person name="Reppert S.M."/>
        </authorList>
    </citation>
    <scope>NUCLEOTIDE SEQUENCE [LARGE SCALE GENOMIC DNA]</scope>
    <source>
        <strain evidence="2">F-2</strain>
    </source>
</reference>
<organism evidence="2 3">
    <name type="scientific">Danaus plexippus plexippus</name>
    <dbReference type="NCBI Taxonomy" id="278856"/>
    <lineage>
        <taxon>Eukaryota</taxon>
        <taxon>Metazoa</taxon>
        <taxon>Ecdysozoa</taxon>
        <taxon>Arthropoda</taxon>
        <taxon>Hexapoda</taxon>
        <taxon>Insecta</taxon>
        <taxon>Pterygota</taxon>
        <taxon>Neoptera</taxon>
        <taxon>Endopterygota</taxon>
        <taxon>Lepidoptera</taxon>
        <taxon>Glossata</taxon>
        <taxon>Ditrysia</taxon>
        <taxon>Papilionoidea</taxon>
        <taxon>Nymphalidae</taxon>
        <taxon>Danainae</taxon>
        <taxon>Danaini</taxon>
        <taxon>Danaina</taxon>
        <taxon>Danaus</taxon>
        <taxon>Danaus</taxon>
    </lineage>
</organism>
<dbReference type="PANTHER" id="PTHR37456:SF6">
    <property type="entry name" value="COLLAGEN ALPHA-1(XXIII) CHAIN-LIKE ISOFORM X2"/>
    <property type="match status" value="1"/>
</dbReference>
<dbReference type="Proteomes" id="UP000007151">
    <property type="component" value="Unassembled WGS sequence"/>
</dbReference>
<feature type="region of interest" description="Disordered" evidence="1">
    <location>
        <begin position="28"/>
        <end position="192"/>
    </location>
</feature>
<evidence type="ECO:0000313" key="2">
    <source>
        <dbReference type="EMBL" id="OWR47186.1"/>
    </source>
</evidence>
<keyword evidence="3" id="KW-1185">Reference proteome</keyword>
<comment type="caution">
    <text evidence="2">The sequence shown here is derived from an EMBL/GenBank/DDBJ whole genome shotgun (WGS) entry which is preliminary data.</text>
</comment>
<feature type="compositionally biased region" description="Basic and acidic residues" evidence="1">
    <location>
        <begin position="129"/>
        <end position="139"/>
    </location>
</feature>
<dbReference type="EMBL" id="AGBW02011129">
    <property type="protein sequence ID" value="OWR47186.1"/>
    <property type="molecule type" value="Genomic_DNA"/>
</dbReference>
<sequence length="192" mass="20157">MTSVQALRSHIFLAAKLGGDWYVVVGGGPKAVTRRDRPSCPECSVRTGAQGEPGSKGERGDPGLPGTDGIPGQEGPKGDKGYKGEPGPGGKRGRKGDKGDRGEQGVPGLDAPCPLGPDGLPLPGCGWRPSKEVAREERLGGGGDGTRSEDDAEEEDAEPEDEGGDYEGRDDLEPPRDYDDYTDNAHHDSHRD</sequence>
<dbReference type="PANTHER" id="PTHR37456">
    <property type="entry name" value="SI:CH211-266K2.1"/>
    <property type="match status" value="1"/>
</dbReference>
<dbReference type="InterPro" id="IPR008160">
    <property type="entry name" value="Collagen"/>
</dbReference>
<dbReference type="KEGG" id="dpl:KGM_211471"/>
<evidence type="ECO:0000256" key="1">
    <source>
        <dbReference type="SAM" id="MobiDB-lite"/>
    </source>
</evidence>
<feature type="compositionally biased region" description="Basic and acidic residues" evidence="1">
    <location>
        <begin position="166"/>
        <end position="192"/>
    </location>
</feature>
<dbReference type="InterPro" id="IPR050938">
    <property type="entry name" value="Collagen_Structural_Proteins"/>
</dbReference>
<dbReference type="Pfam" id="PF01391">
    <property type="entry name" value="Collagen"/>
    <property type="match status" value="1"/>
</dbReference>
<dbReference type="STRING" id="278856.A0A212F0A2"/>
<name>A0A212F0A2_DANPL</name>
<accession>A0A212F0A2</accession>
<gene>
    <name evidence="2" type="ORF">KGM_211471</name>
</gene>
<dbReference type="InParanoid" id="A0A212F0A2"/>
<evidence type="ECO:0000313" key="3">
    <source>
        <dbReference type="Proteomes" id="UP000007151"/>
    </source>
</evidence>
<feature type="compositionally biased region" description="Low complexity" evidence="1">
    <location>
        <begin position="107"/>
        <end position="126"/>
    </location>
</feature>
<feature type="compositionally biased region" description="Acidic residues" evidence="1">
    <location>
        <begin position="150"/>
        <end position="165"/>
    </location>
</feature>
<keyword evidence="2" id="KW-0176">Collagen</keyword>
<dbReference type="GO" id="GO:0005581">
    <property type="term" value="C:collagen trimer"/>
    <property type="evidence" value="ECO:0007669"/>
    <property type="project" value="UniProtKB-KW"/>
</dbReference>
<protein>
    <submittedName>
        <fullName evidence="2">Collagen alpha-1</fullName>
    </submittedName>
</protein>